<dbReference type="KEGG" id="hty:BN2458_PEG1334"/>
<name>A0A099UEU1_9HELI</name>
<dbReference type="PATRIC" id="fig|76936.10.peg.1302"/>
<keyword evidence="1" id="KW-0472">Membrane</keyword>
<keyword evidence="1" id="KW-0812">Transmembrane</keyword>
<keyword evidence="1" id="KW-1133">Transmembrane helix</keyword>
<dbReference type="RefSeq" id="WP_034342804.1">
    <property type="nucleotide sequence ID" value="NZ_CAMTKE010000013.1"/>
</dbReference>
<reference evidence="5" key="2">
    <citation type="submission" date="2015-11" db="EMBL/GenBank/DDBJ databases">
        <authorList>
            <person name="Anvar S.Y."/>
        </authorList>
    </citation>
    <scope>NUCLEOTIDE SEQUENCE [LARGE SCALE GENOMIC DNA]</scope>
</reference>
<keyword evidence="4" id="KW-1185">Reference proteome</keyword>
<dbReference type="AlphaFoldDB" id="A0A099UEU1"/>
<gene>
    <name evidence="2" type="ORF">BN2458_PEG1334</name>
    <name evidence="3" type="ORF">LS75_008900</name>
</gene>
<evidence type="ECO:0000313" key="2">
    <source>
        <dbReference type="EMBL" id="CUU40219.1"/>
    </source>
</evidence>
<dbReference type="EMBL" id="JRPF02000014">
    <property type="protein sequence ID" value="TLD77890.1"/>
    <property type="molecule type" value="Genomic_DNA"/>
</dbReference>
<proteinExistence type="predicted"/>
<feature type="transmembrane region" description="Helical" evidence="1">
    <location>
        <begin position="6"/>
        <end position="31"/>
    </location>
</feature>
<accession>A0A099UEU1</accession>
<evidence type="ECO:0000313" key="5">
    <source>
        <dbReference type="Proteomes" id="UP000064525"/>
    </source>
</evidence>
<dbReference type="GeneID" id="78151526"/>
<evidence type="ECO:0000313" key="4">
    <source>
        <dbReference type="Proteomes" id="UP000029925"/>
    </source>
</evidence>
<reference evidence="3 4" key="1">
    <citation type="journal article" date="2014" name="Genome Announc.">
        <title>Draft genome sequences of eight enterohepatic helicobacter species isolated from both laboratory and wild rodents.</title>
        <authorList>
            <person name="Sheh A."/>
            <person name="Shen Z."/>
            <person name="Fox J.G."/>
        </authorList>
    </citation>
    <scope>NUCLEOTIDE SEQUENCE [LARGE SCALE GENOMIC DNA]</scope>
    <source>
        <strain evidence="3 4">MIT 98-6810</strain>
    </source>
</reference>
<reference evidence="2" key="3">
    <citation type="submission" date="2015-11" db="EMBL/GenBank/DDBJ databases">
        <authorList>
            <person name="Zhang Y."/>
            <person name="Guo Z."/>
        </authorList>
    </citation>
    <scope>NUCLEOTIDE SEQUENCE</scope>
    <source>
        <strain evidence="2">1</strain>
    </source>
</reference>
<evidence type="ECO:0000256" key="1">
    <source>
        <dbReference type="SAM" id="Phobius"/>
    </source>
</evidence>
<sequence>MNDLFSLIEIVGMFALLFTFPSFLINIFLLLIPNFKNIINSSFIHGGFAGIAVGGMIGLTLIYIPA</sequence>
<protein>
    <submittedName>
        <fullName evidence="2">Uncharacterized protein</fullName>
    </submittedName>
</protein>
<dbReference type="Proteomes" id="UP000064525">
    <property type="component" value="Chromosome I"/>
</dbReference>
<dbReference type="EMBL" id="LN907858">
    <property type="protein sequence ID" value="CUU40219.1"/>
    <property type="molecule type" value="Genomic_DNA"/>
</dbReference>
<dbReference type="Proteomes" id="UP000029925">
    <property type="component" value="Unassembled WGS sequence"/>
</dbReference>
<organism evidence="2 5">
    <name type="scientific">Helicobacter typhlonius</name>
    <dbReference type="NCBI Taxonomy" id="76936"/>
    <lineage>
        <taxon>Bacteria</taxon>
        <taxon>Pseudomonadati</taxon>
        <taxon>Campylobacterota</taxon>
        <taxon>Epsilonproteobacteria</taxon>
        <taxon>Campylobacterales</taxon>
        <taxon>Helicobacteraceae</taxon>
        <taxon>Helicobacter</taxon>
    </lineage>
</organism>
<feature type="transmembrane region" description="Helical" evidence="1">
    <location>
        <begin position="43"/>
        <end position="64"/>
    </location>
</feature>
<evidence type="ECO:0000313" key="3">
    <source>
        <dbReference type="EMBL" id="TLD77890.1"/>
    </source>
</evidence>